<dbReference type="SUPFAM" id="SSF49313">
    <property type="entry name" value="Cadherin-like"/>
    <property type="match status" value="1"/>
</dbReference>
<dbReference type="CDD" id="cd11304">
    <property type="entry name" value="Cadherin_repeat"/>
    <property type="match status" value="1"/>
</dbReference>
<evidence type="ECO:0000256" key="6">
    <source>
        <dbReference type="ARBA" id="ARBA00022729"/>
    </source>
</evidence>
<dbReference type="InterPro" id="IPR001245">
    <property type="entry name" value="Ser-Thr/Tyr_kinase_cat_dom"/>
</dbReference>
<evidence type="ECO:0000256" key="13">
    <source>
        <dbReference type="ARBA" id="ARBA00023137"/>
    </source>
</evidence>
<keyword evidence="12 21" id="KW-0472">Membrane</keyword>
<evidence type="ECO:0000256" key="14">
    <source>
        <dbReference type="ARBA" id="ARBA00023157"/>
    </source>
</evidence>
<dbReference type="PANTHER" id="PTHR24416:SF621">
    <property type="entry name" value="TYROSINE KINASE RECEPTOR CAD96CA"/>
    <property type="match status" value="1"/>
</dbReference>
<dbReference type="InterPro" id="IPR020635">
    <property type="entry name" value="Tyr_kinase_cat_dom"/>
</dbReference>
<keyword evidence="9 23" id="KW-0418">Kinase</keyword>
<keyword evidence="4" id="KW-0808">Transferase</keyword>
<dbReference type="GO" id="GO:0005886">
    <property type="term" value="C:plasma membrane"/>
    <property type="evidence" value="ECO:0007669"/>
    <property type="project" value="TreeGrafter"/>
</dbReference>
<dbReference type="FunFam" id="3.30.200.20:FF:000593">
    <property type="entry name" value="Predicted protein"/>
    <property type="match status" value="1"/>
</dbReference>
<keyword evidence="15 23" id="KW-0675">Receptor</keyword>
<dbReference type="SMART" id="SM00219">
    <property type="entry name" value="TyrKc"/>
    <property type="match status" value="1"/>
</dbReference>
<dbReference type="PANTHER" id="PTHR24416">
    <property type="entry name" value="TYROSINE-PROTEIN KINASE RECEPTOR"/>
    <property type="match status" value="1"/>
</dbReference>
<dbReference type="GO" id="GO:0005509">
    <property type="term" value="F:calcium ion binding"/>
    <property type="evidence" value="ECO:0007669"/>
    <property type="project" value="InterPro"/>
</dbReference>
<dbReference type="EMBL" id="JACEEZ010010276">
    <property type="protein sequence ID" value="KAG0721923.1"/>
    <property type="molecule type" value="Genomic_DNA"/>
</dbReference>
<dbReference type="PROSITE" id="PS00107">
    <property type="entry name" value="PROTEIN_KINASE_ATP"/>
    <property type="match status" value="1"/>
</dbReference>
<keyword evidence="13" id="KW-0829">Tyrosine-protein kinase</keyword>
<dbReference type="FunFam" id="1.10.510.10:FF:000190">
    <property type="entry name" value="Proto-oncogene tyrosine-protein kinase receptor Ret"/>
    <property type="match status" value="1"/>
</dbReference>
<dbReference type="GO" id="GO:0007169">
    <property type="term" value="P:cell surface receptor protein tyrosine kinase signaling pathway"/>
    <property type="evidence" value="ECO:0007669"/>
    <property type="project" value="TreeGrafter"/>
</dbReference>
<evidence type="ECO:0000256" key="9">
    <source>
        <dbReference type="ARBA" id="ARBA00022777"/>
    </source>
</evidence>
<feature type="domain" description="Protein kinase" evidence="22">
    <location>
        <begin position="296"/>
        <end position="570"/>
    </location>
</feature>
<keyword evidence="8 20" id="KW-0547">Nucleotide-binding</keyword>
<evidence type="ECO:0000256" key="1">
    <source>
        <dbReference type="ARBA" id="ARBA00004479"/>
    </source>
</evidence>
<keyword evidence="10 20" id="KW-0067">ATP-binding</keyword>
<dbReference type="InterPro" id="IPR011009">
    <property type="entry name" value="Kinase-like_dom_sf"/>
</dbReference>
<dbReference type="GO" id="GO:0043235">
    <property type="term" value="C:receptor complex"/>
    <property type="evidence" value="ECO:0007669"/>
    <property type="project" value="TreeGrafter"/>
</dbReference>
<dbReference type="EC" id="2.7.10.1" evidence="2"/>
<keyword evidence="24" id="KW-1185">Reference proteome</keyword>
<dbReference type="InterPro" id="IPR008266">
    <property type="entry name" value="Tyr_kinase_AS"/>
</dbReference>
<evidence type="ECO:0000313" key="23">
    <source>
        <dbReference type="EMBL" id="KAG0721923.1"/>
    </source>
</evidence>
<evidence type="ECO:0000256" key="15">
    <source>
        <dbReference type="ARBA" id="ARBA00023170"/>
    </source>
</evidence>
<dbReference type="PROSITE" id="PS00109">
    <property type="entry name" value="PROTEIN_KINASE_TYR"/>
    <property type="match status" value="1"/>
</dbReference>
<name>A0A8J5CHK0_CHIOP</name>
<keyword evidence="17" id="KW-0393">Immunoglobulin domain</keyword>
<dbReference type="InterPro" id="IPR015919">
    <property type="entry name" value="Cadherin-like_sf"/>
</dbReference>
<evidence type="ECO:0000256" key="3">
    <source>
        <dbReference type="ARBA" id="ARBA00022553"/>
    </source>
</evidence>
<evidence type="ECO:0000256" key="16">
    <source>
        <dbReference type="ARBA" id="ARBA00023180"/>
    </source>
</evidence>
<dbReference type="OrthoDB" id="3256376at2759"/>
<dbReference type="PROSITE" id="PS50011">
    <property type="entry name" value="PROTEIN_KINASE_DOM"/>
    <property type="match status" value="1"/>
</dbReference>
<comment type="caution">
    <text evidence="23">The sequence shown here is derived from an EMBL/GenBank/DDBJ whole genome shotgun (WGS) entry which is preliminary data.</text>
</comment>
<reference evidence="23" key="1">
    <citation type="submission" date="2020-07" db="EMBL/GenBank/DDBJ databases">
        <title>The High-quality genome of the commercially important snow crab, Chionoecetes opilio.</title>
        <authorList>
            <person name="Jeong J.-H."/>
            <person name="Ryu S."/>
        </authorList>
    </citation>
    <scope>NUCLEOTIDE SEQUENCE</scope>
    <source>
        <strain evidence="23">MADBK_172401_WGS</strain>
        <tissue evidence="23">Digestive gland</tissue>
    </source>
</reference>
<evidence type="ECO:0000256" key="2">
    <source>
        <dbReference type="ARBA" id="ARBA00011902"/>
    </source>
</evidence>
<evidence type="ECO:0000313" key="24">
    <source>
        <dbReference type="Proteomes" id="UP000770661"/>
    </source>
</evidence>
<dbReference type="InterPro" id="IPR017441">
    <property type="entry name" value="Protein_kinase_ATP_BS"/>
</dbReference>
<protein>
    <recommendedName>
        <fullName evidence="2">receptor protein-tyrosine kinase</fullName>
        <ecNumber evidence="2">2.7.10.1</ecNumber>
    </recommendedName>
</protein>
<evidence type="ECO:0000256" key="8">
    <source>
        <dbReference type="ARBA" id="ARBA00022741"/>
    </source>
</evidence>
<evidence type="ECO:0000256" key="20">
    <source>
        <dbReference type="PROSITE-ProRule" id="PRU10141"/>
    </source>
</evidence>
<keyword evidence="11 21" id="KW-1133">Transmembrane helix</keyword>
<evidence type="ECO:0000256" key="18">
    <source>
        <dbReference type="ARBA" id="ARBA00051243"/>
    </source>
</evidence>
<proteinExistence type="predicted"/>
<keyword evidence="16" id="KW-0325">Glycoprotein</keyword>
<evidence type="ECO:0000256" key="17">
    <source>
        <dbReference type="ARBA" id="ARBA00023319"/>
    </source>
</evidence>
<feature type="transmembrane region" description="Helical" evidence="21">
    <location>
        <begin position="184"/>
        <end position="207"/>
    </location>
</feature>
<dbReference type="SUPFAM" id="SSF56112">
    <property type="entry name" value="Protein kinase-like (PK-like)"/>
    <property type="match status" value="1"/>
</dbReference>
<organism evidence="23 24">
    <name type="scientific">Chionoecetes opilio</name>
    <name type="common">Atlantic snow crab</name>
    <name type="synonym">Cancer opilio</name>
    <dbReference type="NCBI Taxonomy" id="41210"/>
    <lineage>
        <taxon>Eukaryota</taxon>
        <taxon>Metazoa</taxon>
        <taxon>Ecdysozoa</taxon>
        <taxon>Arthropoda</taxon>
        <taxon>Crustacea</taxon>
        <taxon>Multicrustacea</taxon>
        <taxon>Malacostraca</taxon>
        <taxon>Eumalacostraca</taxon>
        <taxon>Eucarida</taxon>
        <taxon>Decapoda</taxon>
        <taxon>Pleocyemata</taxon>
        <taxon>Brachyura</taxon>
        <taxon>Eubrachyura</taxon>
        <taxon>Majoidea</taxon>
        <taxon>Majidae</taxon>
        <taxon>Chionoecetes</taxon>
    </lineage>
</organism>
<keyword evidence="7" id="KW-0677">Repeat</keyword>
<dbReference type="Gene3D" id="1.10.510.10">
    <property type="entry name" value="Transferase(Phosphotransferase) domain 1"/>
    <property type="match status" value="1"/>
</dbReference>
<comment type="subcellular location">
    <subcellularLocation>
        <location evidence="1">Membrane</location>
        <topology evidence="1">Single-pass type I membrane protein</topology>
    </subcellularLocation>
</comment>
<evidence type="ECO:0000259" key="22">
    <source>
        <dbReference type="PROSITE" id="PS50011"/>
    </source>
</evidence>
<dbReference type="GO" id="GO:0005524">
    <property type="term" value="F:ATP binding"/>
    <property type="evidence" value="ECO:0007669"/>
    <property type="project" value="UniProtKB-UniRule"/>
</dbReference>
<evidence type="ECO:0000256" key="10">
    <source>
        <dbReference type="ARBA" id="ARBA00022840"/>
    </source>
</evidence>
<keyword evidence="6" id="KW-0732">Signal</keyword>
<dbReference type="Pfam" id="PF07714">
    <property type="entry name" value="PK_Tyr_Ser-Thr"/>
    <property type="match status" value="1"/>
</dbReference>
<accession>A0A8J5CHK0</accession>
<evidence type="ECO:0000256" key="7">
    <source>
        <dbReference type="ARBA" id="ARBA00022737"/>
    </source>
</evidence>
<dbReference type="InterPro" id="IPR000719">
    <property type="entry name" value="Prot_kinase_dom"/>
</dbReference>
<comment type="function">
    <text evidence="19">Receptor for basic fibroblast growth factor.</text>
</comment>
<dbReference type="GO" id="GO:0004714">
    <property type="term" value="F:transmembrane receptor protein tyrosine kinase activity"/>
    <property type="evidence" value="ECO:0007669"/>
    <property type="project" value="UniProtKB-EC"/>
</dbReference>
<keyword evidence="5 21" id="KW-0812">Transmembrane</keyword>
<dbReference type="CDD" id="cd00192">
    <property type="entry name" value="PTKc"/>
    <property type="match status" value="1"/>
</dbReference>
<dbReference type="AlphaFoldDB" id="A0A8J5CHK0"/>
<dbReference type="GO" id="GO:1902533">
    <property type="term" value="P:positive regulation of intracellular signal transduction"/>
    <property type="evidence" value="ECO:0007669"/>
    <property type="project" value="UniProtKB-ARBA"/>
</dbReference>
<keyword evidence="14" id="KW-1015">Disulfide bond</keyword>
<dbReference type="PRINTS" id="PR00109">
    <property type="entry name" value="TYRKINASE"/>
</dbReference>
<evidence type="ECO:0000256" key="21">
    <source>
        <dbReference type="SAM" id="Phobius"/>
    </source>
</evidence>
<keyword evidence="3" id="KW-0597">Phosphoprotein</keyword>
<evidence type="ECO:0000256" key="5">
    <source>
        <dbReference type="ARBA" id="ARBA00022692"/>
    </source>
</evidence>
<dbReference type="Gene3D" id="2.60.40.60">
    <property type="entry name" value="Cadherins"/>
    <property type="match status" value="1"/>
</dbReference>
<dbReference type="Proteomes" id="UP000770661">
    <property type="component" value="Unassembled WGS sequence"/>
</dbReference>
<dbReference type="InterPro" id="IPR050122">
    <property type="entry name" value="RTK"/>
</dbReference>
<dbReference type="Gene3D" id="3.30.200.20">
    <property type="entry name" value="Phosphorylase Kinase, domain 1"/>
    <property type="match status" value="1"/>
</dbReference>
<gene>
    <name evidence="23" type="primary">Cad96Ca_2</name>
    <name evidence="23" type="ORF">GWK47_045453</name>
</gene>
<sequence>MVRVRLEEGRFNPVTVVRLVVARAGEAASHPREPPHGFRAAGHPPVNPAQPKAVPFLHVNATWYVREGSAVGTPVDLVAVDDLAGLGYSLALHDTTHLLQINPKSGQVSVAAPPSLHQVGSHIVSVTATGPGGTALEEVTVLVQEAGTPPGGHKNHQDLHVVGGGGAYGTGLGTTDAPAQSTTAIIVATVAVVGAVPIVGILVWCWLKHRKLATAHSKKSAVMYDKEKEAAATVVTQEESGTEAQQGGSIAGLAALWWRRASSNAYEGSFSAGKTKGESEAASPPPDGWEFPRHRLQFMGILGEGCFGQVWKCEATGLKGEPSQLVAVKTLKESAGDRERKDLVTELKVLKSLGPHPNVLSLLACCTEKEPLFIVLEYMIVGKLQSYLRSSRADTPYNNLHGSSSSLTPRDLVLFTHHTARGMEYLARNGIIHRDLATRNVLLGEDKICKVADFGLARDVANNRIYERKSDGRLPIRWMAPESLFDNIFTTKSDVWSFGVLLWEIVTLGSTPYPGMGAAEVMRKVRDGYRMDKPDHCRREIYNIMYYCWDKDASERPCFTELVHTLEGLLMSEVEYVELDRFPDHHYYNFSPEKTDELF</sequence>
<feature type="binding site" evidence="20">
    <location>
        <position position="329"/>
    </location>
    <ligand>
        <name>ATP</name>
        <dbReference type="ChEBI" id="CHEBI:30616"/>
    </ligand>
</feature>
<evidence type="ECO:0000256" key="11">
    <source>
        <dbReference type="ARBA" id="ARBA00022989"/>
    </source>
</evidence>
<evidence type="ECO:0000256" key="4">
    <source>
        <dbReference type="ARBA" id="ARBA00022679"/>
    </source>
</evidence>
<comment type="catalytic activity">
    <reaction evidence="18">
        <text>L-tyrosyl-[protein] + ATP = O-phospho-L-tyrosyl-[protein] + ADP + H(+)</text>
        <dbReference type="Rhea" id="RHEA:10596"/>
        <dbReference type="Rhea" id="RHEA-COMP:10136"/>
        <dbReference type="Rhea" id="RHEA-COMP:20101"/>
        <dbReference type="ChEBI" id="CHEBI:15378"/>
        <dbReference type="ChEBI" id="CHEBI:30616"/>
        <dbReference type="ChEBI" id="CHEBI:46858"/>
        <dbReference type="ChEBI" id="CHEBI:61978"/>
        <dbReference type="ChEBI" id="CHEBI:456216"/>
        <dbReference type="EC" id="2.7.10.1"/>
    </reaction>
</comment>
<evidence type="ECO:0000256" key="12">
    <source>
        <dbReference type="ARBA" id="ARBA00023136"/>
    </source>
</evidence>
<evidence type="ECO:0000256" key="19">
    <source>
        <dbReference type="ARBA" id="ARBA00056965"/>
    </source>
</evidence>